<dbReference type="PRINTS" id="PR01650">
    <property type="entry name" value="SECETRNLCASE"/>
</dbReference>
<dbReference type="GO" id="GO:0008320">
    <property type="term" value="F:protein transmembrane transporter activity"/>
    <property type="evidence" value="ECO:0007669"/>
    <property type="project" value="UniProtKB-UniRule"/>
</dbReference>
<dbReference type="PANTHER" id="PTHR33910">
    <property type="entry name" value="PROTEIN TRANSLOCASE SUBUNIT SECE"/>
    <property type="match status" value="1"/>
</dbReference>
<dbReference type="GO" id="GO:0043952">
    <property type="term" value="P:protein transport by the Sec complex"/>
    <property type="evidence" value="ECO:0007669"/>
    <property type="project" value="UniProtKB-UniRule"/>
</dbReference>
<dbReference type="InterPro" id="IPR005807">
    <property type="entry name" value="SecE_bac"/>
</dbReference>
<reference evidence="10 11" key="1">
    <citation type="journal article" date="2014" name="ISME J.">
        <title>Ecophysiology of Thioploca ingrica as revealed by the complete genome sequence supplemented with proteomic evidence.</title>
        <authorList>
            <person name="Kojima H."/>
            <person name="Ogura Y."/>
            <person name="Yamamoto N."/>
            <person name="Togashi T."/>
            <person name="Mori H."/>
            <person name="Watanabe T."/>
            <person name="Nemoto F."/>
            <person name="Kurokawa K."/>
            <person name="Hayashi T."/>
            <person name="Fukui M."/>
        </authorList>
    </citation>
    <scope>NUCLEOTIDE SEQUENCE [LARGE SCALE GENOMIC DNA]</scope>
</reference>
<comment type="subcellular location">
    <subcellularLocation>
        <location evidence="1">Membrane</location>
    </subcellularLocation>
</comment>
<feature type="transmembrane region" description="Helical" evidence="9">
    <location>
        <begin position="89"/>
        <end position="110"/>
    </location>
</feature>
<evidence type="ECO:0000313" key="11">
    <source>
        <dbReference type="Proteomes" id="UP000031623"/>
    </source>
</evidence>
<keyword evidence="11" id="KW-1185">Reference proteome</keyword>
<dbReference type="InterPro" id="IPR038379">
    <property type="entry name" value="SecE_sf"/>
</dbReference>
<gene>
    <name evidence="9" type="primary">secE</name>
    <name evidence="10" type="ORF">THII_2725</name>
</gene>
<protein>
    <recommendedName>
        <fullName evidence="9">Protein translocase subunit SecE</fullName>
    </recommendedName>
</protein>
<evidence type="ECO:0000256" key="3">
    <source>
        <dbReference type="ARBA" id="ARBA00022475"/>
    </source>
</evidence>
<feature type="transmembrane region" description="Helical" evidence="9">
    <location>
        <begin position="15"/>
        <end position="34"/>
    </location>
</feature>
<name>A0A090AM81_9GAMM</name>
<organism evidence="10 11">
    <name type="scientific">Thioploca ingrica</name>
    <dbReference type="NCBI Taxonomy" id="40754"/>
    <lineage>
        <taxon>Bacteria</taxon>
        <taxon>Pseudomonadati</taxon>
        <taxon>Pseudomonadota</taxon>
        <taxon>Gammaproteobacteria</taxon>
        <taxon>Thiotrichales</taxon>
        <taxon>Thiotrichaceae</taxon>
        <taxon>Thioploca</taxon>
    </lineage>
</organism>
<dbReference type="GO" id="GO:0065002">
    <property type="term" value="P:intracellular protein transmembrane transport"/>
    <property type="evidence" value="ECO:0007669"/>
    <property type="project" value="UniProtKB-UniRule"/>
</dbReference>
<evidence type="ECO:0000256" key="4">
    <source>
        <dbReference type="ARBA" id="ARBA00022692"/>
    </source>
</evidence>
<dbReference type="EMBL" id="AP014633">
    <property type="protein sequence ID" value="BAP57022.1"/>
    <property type="molecule type" value="Genomic_DNA"/>
</dbReference>
<keyword evidence="4 9" id="KW-0812">Transmembrane</keyword>
<evidence type="ECO:0000256" key="8">
    <source>
        <dbReference type="ARBA" id="ARBA00023136"/>
    </source>
</evidence>
<dbReference type="HOGENOM" id="CLU_113663_0_2_6"/>
<dbReference type="PROSITE" id="PS01067">
    <property type="entry name" value="SECE_SEC61G"/>
    <property type="match status" value="1"/>
</dbReference>
<dbReference type="PANTHER" id="PTHR33910:SF1">
    <property type="entry name" value="PROTEIN TRANSLOCASE SUBUNIT SECE"/>
    <property type="match status" value="1"/>
</dbReference>
<dbReference type="STRING" id="40754.THII_2725"/>
<sequence length="126" mass="14256">MNIKTGAQTTDKRDIIKWLIVMLLVGSGIVSFYYFDEKSVLIRVVSLLVLAIIAAWIASKTERGKYTLDFIHEAHIEVRRVVWPTRQETIQMTSVVLFMVVLLALVVWLLDSVLMSVVRLLTGHGG</sequence>
<dbReference type="GO" id="GO:0006605">
    <property type="term" value="P:protein targeting"/>
    <property type="evidence" value="ECO:0007669"/>
    <property type="project" value="UniProtKB-UniRule"/>
</dbReference>
<dbReference type="Proteomes" id="UP000031623">
    <property type="component" value="Chromosome"/>
</dbReference>
<keyword evidence="8 9" id="KW-0472">Membrane</keyword>
<dbReference type="OrthoDB" id="9806365at2"/>
<dbReference type="InterPro" id="IPR001901">
    <property type="entry name" value="Translocase_SecE/Sec61-g"/>
</dbReference>
<dbReference type="GO" id="GO:0005886">
    <property type="term" value="C:plasma membrane"/>
    <property type="evidence" value="ECO:0007669"/>
    <property type="project" value="UniProtKB-UniRule"/>
</dbReference>
<evidence type="ECO:0000256" key="6">
    <source>
        <dbReference type="ARBA" id="ARBA00022989"/>
    </source>
</evidence>
<dbReference type="NCBIfam" id="TIGR00964">
    <property type="entry name" value="secE_bact"/>
    <property type="match status" value="1"/>
</dbReference>
<feature type="transmembrane region" description="Helical" evidence="9">
    <location>
        <begin position="40"/>
        <end position="58"/>
    </location>
</feature>
<dbReference type="GO" id="GO:0009306">
    <property type="term" value="P:protein secretion"/>
    <property type="evidence" value="ECO:0007669"/>
    <property type="project" value="UniProtKB-UniRule"/>
</dbReference>
<keyword evidence="7 9" id="KW-0811">Translocation</keyword>
<dbReference type="HAMAP" id="MF_00422">
    <property type="entry name" value="SecE"/>
    <property type="match status" value="1"/>
</dbReference>
<dbReference type="AlphaFoldDB" id="A0A090AM81"/>
<evidence type="ECO:0000313" key="10">
    <source>
        <dbReference type="EMBL" id="BAP57022.1"/>
    </source>
</evidence>
<comment type="similarity">
    <text evidence="9">Belongs to the SecE/SEC61-gamma family.</text>
</comment>
<dbReference type="KEGG" id="tig:THII_2725"/>
<evidence type="ECO:0000256" key="7">
    <source>
        <dbReference type="ARBA" id="ARBA00023010"/>
    </source>
</evidence>
<dbReference type="Gene3D" id="1.20.5.1030">
    <property type="entry name" value="Preprotein translocase secy subunit"/>
    <property type="match status" value="1"/>
</dbReference>
<comment type="caution">
    <text evidence="9">Lacks conserved residue(s) required for the propagation of feature annotation.</text>
</comment>
<keyword evidence="6 9" id="KW-1133">Transmembrane helix</keyword>
<accession>A0A090AM81</accession>
<evidence type="ECO:0000256" key="2">
    <source>
        <dbReference type="ARBA" id="ARBA00022448"/>
    </source>
</evidence>
<evidence type="ECO:0000256" key="1">
    <source>
        <dbReference type="ARBA" id="ARBA00004370"/>
    </source>
</evidence>
<evidence type="ECO:0000256" key="9">
    <source>
        <dbReference type="HAMAP-Rule" id="MF_00422"/>
    </source>
</evidence>
<keyword evidence="5 9" id="KW-0653">Protein transport</keyword>
<keyword evidence="2 9" id="KW-0813">Transport</keyword>
<keyword evidence="3 9" id="KW-1003">Cell membrane</keyword>
<dbReference type="Pfam" id="PF00584">
    <property type="entry name" value="SecE"/>
    <property type="match status" value="1"/>
</dbReference>
<comment type="subunit">
    <text evidence="9">Component of the Sec protein translocase complex. Heterotrimer consisting of SecY, SecE and SecG subunits. The heterotrimers can form oligomers, although 1 heterotrimer is thought to be able to translocate proteins. Interacts with the ribosome. Interacts with SecDF, and other proteins may be involved. Interacts with SecA.</text>
</comment>
<evidence type="ECO:0000256" key="5">
    <source>
        <dbReference type="ARBA" id="ARBA00022927"/>
    </source>
</evidence>
<proteinExistence type="inferred from homology"/>
<comment type="function">
    <text evidence="9">Essential subunit of the Sec protein translocation channel SecYEG. Clamps together the 2 halves of SecY. May contact the channel plug during translocation.</text>
</comment>